<evidence type="ECO:0000313" key="11">
    <source>
        <dbReference type="EMBL" id="ESP00845.1"/>
    </source>
</evidence>
<dbReference type="GO" id="GO:0005921">
    <property type="term" value="C:gap junction"/>
    <property type="evidence" value="ECO:0007669"/>
    <property type="project" value="UniProtKB-UniRule"/>
</dbReference>
<dbReference type="GO" id="GO:0034220">
    <property type="term" value="P:monoatomic ion transmembrane transport"/>
    <property type="evidence" value="ECO:0007669"/>
    <property type="project" value="UniProtKB-KW"/>
</dbReference>
<evidence type="ECO:0000256" key="3">
    <source>
        <dbReference type="ARBA" id="ARBA00022475"/>
    </source>
</evidence>
<keyword evidence="2 9" id="KW-0813">Transport</keyword>
<feature type="transmembrane region" description="Helical" evidence="9">
    <location>
        <begin position="287"/>
        <end position="311"/>
    </location>
</feature>
<dbReference type="EMBL" id="KB200650">
    <property type="protein sequence ID" value="ESP00845.1"/>
    <property type="molecule type" value="Genomic_DNA"/>
</dbReference>
<keyword evidence="6 9" id="KW-0406">Ion transport</keyword>
<comment type="similarity">
    <text evidence="9">Belongs to the pannexin family.</text>
</comment>
<keyword evidence="4 9" id="KW-0812">Transmembrane</keyword>
<dbReference type="GO" id="GO:0005886">
    <property type="term" value="C:plasma membrane"/>
    <property type="evidence" value="ECO:0007669"/>
    <property type="project" value="UniProtKB-SubCell"/>
</dbReference>
<evidence type="ECO:0000256" key="9">
    <source>
        <dbReference type="RuleBase" id="RU010713"/>
    </source>
</evidence>
<comment type="subcellular location">
    <subcellularLocation>
        <location evidence="1 9">Cell membrane</location>
        <topology evidence="1 9">Multi-pass membrane protein</topology>
    </subcellularLocation>
</comment>
<reference evidence="11 12" key="1">
    <citation type="journal article" date="2013" name="Nature">
        <title>Insights into bilaterian evolution from three spiralian genomes.</title>
        <authorList>
            <person name="Simakov O."/>
            <person name="Marletaz F."/>
            <person name="Cho S.J."/>
            <person name="Edsinger-Gonzales E."/>
            <person name="Havlak P."/>
            <person name="Hellsten U."/>
            <person name="Kuo D.H."/>
            <person name="Larsson T."/>
            <person name="Lv J."/>
            <person name="Arendt D."/>
            <person name="Savage R."/>
            <person name="Osoegawa K."/>
            <person name="de Jong P."/>
            <person name="Grimwood J."/>
            <person name="Chapman J.A."/>
            <person name="Shapiro H."/>
            <person name="Aerts A."/>
            <person name="Otillar R.P."/>
            <person name="Terry A.Y."/>
            <person name="Boore J.L."/>
            <person name="Grigoriev I.V."/>
            <person name="Lindberg D.R."/>
            <person name="Seaver E.C."/>
            <person name="Weisblat D.A."/>
            <person name="Putnam N.H."/>
            <person name="Rokhsar D.S."/>
        </authorList>
    </citation>
    <scope>NUCLEOTIDE SEQUENCE [LARGE SCALE GENOMIC DNA]</scope>
</reference>
<keyword evidence="7 9" id="KW-0472">Membrane</keyword>
<dbReference type="AlphaFoldDB" id="V4CFP8"/>
<evidence type="ECO:0000256" key="7">
    <source>
        <dbReference type="ARBA" id="ARBA00023136"/>
    </source>
</evidence>
<dbReference type="InterPro" id="IPR000990">
    <property type="entry name" value="Innexin"/>
</dbReference>
<dbReference type="PANTHER" id="PTHR11893">
    <property type="entry name" value="INNEXIN"/>
    <property type="match status" value="1"/>
</dbReference>
<evidence type="ECO:0000256" key="1">
    <source>
        <dbReference type="ARBA" id="ARBA00004651"/>
    </source>
</evidence>
<dbReference type="PROSITE" id="PS51013">
    <property type="entry name" value="PANNEXIN"/>
    <property type="match status" value="1"/>
</dbReference>
<sequence>MIGILSGLTSWSRLRGASDDDWIDRLNHIWTVVLLAIFTVVVSSAQYVGDPIHCWCPAQFTGAYVAYAKQICWISNTYYVPMDNEIPVQITERQDREITYYQWVPIIFLFMALMFKIPNLLWRMLNNGGGLNMDRMITMTADMQICSPNQRDENIRHIAKYMDRWLKANRQYHFNIIVRARQKLSGICCFWFGKREGTYITGFYLLVKLLYVLNIIGQFYLLNAFMSMEYNMYGFEIMKKLAQSEPWSESHRFPRVTLCDFEIRQLQNIQRFTVQCVLPINLFNEKIFIFIWFWLFFIAVLTSINYVNWLYHVLVKQNRAKYVKKYLKLNDEIRSSGDLKLCRKFADEYLRDDGVFVLKIVSKNSSEIVLKDLVLYLWRLYKSDPKTPVIKPTTENHQEEPEDVKEALE</sequence>
<evidence type="ECO:0000256" key="2">
    <source>
        <dbReference type="ARBA" id="ARBA00022448"/>
    </source>
</evidence>
<accession>V4CFP8</accession>
<proteinExistence type="inferred from homology"/>
<feature type="transmembrane region" description="Helical" evidence="9">
    <location>
        <begin position="100"/>
        <end position="117"/>
    </location>
</feature>
<keyword evidence="8 9" id="KW-0407">Ion channel</keyword>
<gene>
    <name evidence="9" type="primary">inx</name>
    <name evidence="11" type="ORF">LOTGIDRAFT_200649</name>
</gene>
<protein>
    <recommendedName>
        <fullName evidence="9">Innexin</fullName>
    </recommendedName>
</protein>
<dbReference type="OMA" id="TIPNRLG"/>
<dbReference type="RefSeq" id="XP_009048473.1">
    <property type="nucleotide sequence ID" value="XM_009050225.1"/>
</dbReference>
<evidence type="ECO:0000313" key="12">
    <source>
        <dbReference type="Proteomes" id="UP000030746"/>
    </source>
</evidence>
<keyword evidence="5 9" id="KW-1133">Transmembrane helix</keyword>
<dbReference type="Pfam" id="PF00876">
    <property type="entry name" value="Innexin"/>
    <property type="match status" value="1"/>
</dbReference>
<feature type="compositionally biased region" description="Basic and acidic residues" evidence="10">
    <location>
        <begin position="394"/>
        <end position="409"/>
    </location>
</feature>
<keyword evidence="3" id="KW-1003">Cell membrane</keyword>
<feature type="region of interest" description="Disordered" evidence="10">
    <location>
        <begin position="390"/>
        <end position="409"/>
    </location>
</feature>
<dbReference type="PRINTS" id="PR01262">
    <property type="entry name" value="INNEXIN"/>
</dbReference>
<name>V4CFP8_LOTGI</name>
<evidence type="ECO:0000256" key="8">
    <source>
        <dbReference type="ARBA" id="ARBA00023303"/>
    </source>
</evidence>
<evidence type="ECO:0000256" key="10">
    <source>
        <dbReference type="SAM" id="MobiDB-lite"/>
    </source>
</evidence>
<dbReference type="PANTHER" id="PTHR11893:SF36">
    <property type="entry name" value="INNEXIN-5"/>
    <property type="match status" value="1"/>
</dbReference>
<dbReference type="KEGG" id="lgi:LOTGIDRAFT_200649"/>
<evidence type="ECO:0000256" key="4">
    <source>
        <dbReference type="ARBA" id="ARBA00022692"/>
    </source>
</evidence>
<dbReference type="GeneID" id="20245417"/>
<comment type="function">
    <text evidence="9">Structural component of the gap junctions.</text>
</comment>
<dbReference type="HOGENOM" id="CLU_035763_0_1_1"/>
<evidence type="ECO:0000256" key="6">
    <source>
        <dbReference type="ARBA" id="ARBA00023065"/>
    </source>
</evidence>
<evidence type="ECO:0000256" key="5">
    <source>
        <dbReference type="ARBA" id="ARBA00022989"/>
    </source>
</evidence>
<dbReference type="CTD" id="20245417"/>
<dbReference type="STRING" id="225164.V4CFP8"/>
<organism evidence="11 12">
    <name type="scientific">Lottia gigantea</name>
    <name type="common">Giant owl limpet</name>
    <dbReference type="NCBI Taxonomy" id="225164"/>
    <lineage>
        <taxon>Eukaryota</taxon>
        <taxon>Metazoa</taxon>
        <taxon>Spiralia</taxon>
        <taxon>Lophotrochozoa</taxon>
        <taxon>Mollusca</taxon>
        <taxon>Gastropoda</taxon>
        <taxon>Patellogastropoda</taxon>
        <taxon>Lottioidea</taxon>
        <taxon>Lottiidae</taxon>
        <taxon>Lottia</taxon>
    </lineage>
</organism>
<keyword evidence="12" id="KW-1185">Reference proteome</keyword>
<dbReference type="Proteomes" id="UP000030746">
    <property type="component" value="Unassembled WGS sequence"/>
</dbReference>
<dbReference type="OrthoDB" id="5867527at2759"/>
<feature type="transmembrane region" description="Helical" evidence="9">
    <location>
        <begin position="28"/>
        <end position="48"/>
    </location>
</feature>
<feature type="transmembrane region" description="Helical" evidence="9">
    <location>
        <begin position="203"/>
        <end position="222"/>
    </location>
</feature>